<dbReference type="AlphaFoldDB" id="A0A9N7ULE0"/>
<proteinExistence type="predicted"/>
<evidence type="ECO:0000313" key="1">
    <source>
        <dbReference type="EMBL" id="CAB1433625.1"/>
    </source>
</evidence>
<protein>
    <submittedName>
        <fullName evidence="1">Uncharacterized protein</fullName>
    </submittedName>
</protein>
<evidence type="ECO:0000313" key="2">
    <source>
        <dbReference type="Proteomes" id="UP001153269"/>
    </source>
</evidence>
<dbReference type="EMBL" id="CADEAL010001580">
    <property type="protein sequence ID" value="CAB1433625.1"/>
    <property type="molecule type" value="Genomic_DNA"/>
</dbReference>
<dbReference type="Proteomes" id="UP001153269">
    <property type="component" value="Unassembled WGS sequence"/>
</dbReference>
<name>A0A9N7ULE0_PLEPL</name>
<sequence length="140" mass="14476">MSRVPPAASSRVICGNADNQHPCPLLLGDPDCHFVLDVDRGSLALAHHRPLRGRVTPALSLSDVVPISFLFGRSGARARSAARCFLPQRRASARTESSGCSAVALALASSSSPPSSSSSCLSFLGRSGGTLGAQSLDPQH</sequence>
<accession>A0A9N7ULE0</accession>
<keyword evidence="2" id="KW-1185">Reference proteome</keyword>
<comment type="caution">
    <text evidence="1">The sequence shown here is derived from an EMBL/GenBank/DDBJ whole genome shotgun (WGS) entry which is preliminary data.</text>
</comment>
<gene>
    <name evidence="1" type="ORF">PLEPLA_LOCUS21716</name>
</gene>
<reference evidence="1" key="1">
    <citation type="submission" date="2020-03" db="EMBL/GenBank/DDBJ databases">
        <authorList>
            <person name="Weist P."/>
        </authorList>
    </citation>
    <scope>NUCLEOTIDE SEQUENCE</scope>
</reference>
<organism evidence="1 2">
    <name type="scientific">Pleuronectes platessa</name>
    <name type="common">European plaice</name>
    <dbReference type="NCBI Taxonomy" id="8262"/>
    <lineage>
        <taxon>Eukaryota</taxon>
        <taxon>Metazoa</taxon>
        <taxon>Chordata</taxon>
        <taxon>Craniata</taxon>
        <taxon>Vertebrata</taxon>
        <taxon>Euteleostomi</taxon>
        <taxon>Actinopterygii</taxon>
        <taxon>Neopterygii</taxon>
        <taxon>Teleostei</taxon>
        <taxon>Neoteleostei</taxon>
        <taxon>Acanthomorphata</taxon>
        <taxon>Carangaria</taxon>
        <taxon>Pleuronectiformes</taxon>
        <taxon>Pleuronectoidei</taxon>
        <taxon>Pleuronectidae</taxon>
        <taxon>Pleuronectes</taxon>
    </lineage>
</organism>